<evidence type="ECO:0000256" key="2">
    <source>
        <dbReference type="ARBA" id="ARBA00022515"/>
    </source>
</evidence>
<dbReference type="InterPro" id="IPR019475">
    <property type="entry name" value="DNA_primase_DnaB-bd"/>
</dbReference>
<keyword evidence="1 12" id="KW-0240">DNA-directed RNA polymerase</keyword>
<dbReference type="Pfam" id="PF13155">
    <property type="entry name" value="Toprim_2"/>
    <property type="match status" value="1"/>
</dbReference>
<comment type="domain">
    <text evidence="12">Contains an N-terminal zinc-binding domain, a central core domain that contains the primase activity, and a C-terminal DnaB-binding domain.</text>
</comment>
<evidence type="ECO:0000256" key="10">
    <source>
        <dbReference type="ARBA" id="ARBA00023125"/>
    </source>
</evidence>
<dbReference type="Gene3D" id="1.10.860.10">
    <property type="entry name" value="DNAb Helicase, Chain A"/>
    <property type="match status" value="1"/>
</dbReference>
<dbReference type="GO" id="GO:1990077">
    <property type="term" value="C:primosome complex"/>
    <property type="evidence" value="ECO:0007669"/>
    <property type="project" value="UniProtKB-KW"/>
</dbReference>
<dbReference type="GO" id="GO:0006269">
    <property type="term" value="P:DNA replication, synthesis of primer"/>
    <property type="evidence" value="ECO:0007669"/>
    <property type="project" value="UniProtKB-UniRule"/>
</dbReference>
<evidence type="ECO:0000256" key="5">
    <source>
        <dbReference type="ARBA" id="ARBA00022705"/>
    </source>
</evidence>
<dbReference type="Gene3D" id="3.90.580.10">
    <property type="entry name" value="Zinc finger, CHC2-type domain"/>
    <property type="match status" value="1"/>
</dbReference>
<dbReference type="InterPro" id="IPR036977">
    <property type="entry name" value="DNA_primase_Znf_CHC2"/>
</dbReference>
<dbReference type="InterPro" id="IPR050219">
    <property type="entry name" value="DnaG_primase"/>
</dbReference>
<comment type="similarity">
    <text evidence="12 13">Belongs to the DnaG primase family.</text>
</comment>
<dbReference type="GO" id="GO:0000428">
    <property type="term" value="C:DNA-directed RNA polymerase complex"/>
    <property type="evidence" value="ECO:0007669"/>
    <property type="project" value="UniProtKB-KW"/>
</dbReference>
<dbReference type="GO" id="GO:0008270">
    <property type="term" value="F:zinc ion binding"/>
    <property type="evidence" value="ECO:0007669"/>
    <property type="project" value="UniProtKB-UniRule"/>
</dbReference>
<dbReference type="InterPro" id="IPR006171">
    <property type="entry name" value="TOPRIM_dom"/>
</dbReference>
<proteinExistence type="inferred from homology"/>
<dbReference type="GO" id="GO:0003677">
    <property type="term" value="F:DNA binding"/>
    <property type="evidence" value="ECO:0007669"/>
    <property type="project" value="UniProtKB-KW"/>
</dbReference>
<sequence>MTQKIDEHKIEEIRSNSDIVNVISDYMHLTKRGRNWFGLCPFHQEQSPSFSVSEDKQIFHCFGCGAGGNVITFVMDIEQVPFPEAVSKLGERVGITVDVAPREQQVSTPEAQLQRRMKEAHQIAADYYHHMLMHTEDGEVALQYLESRGFTEALIEEYQIGYALPAWDGLTNLLTARGLDLQEAAQSGLIVQREQDGSCFDRFRGRVMFPIRDEQGKTIAFSGRILNKDANEAKYMNSPESPIFHKSDVFFNLDKARATIRKHHHIIIMEGFMDVLAAVRAGISNAVATMGTSLTPQHVTKLKRLVQQVTICYDGDGAGWDAAKRAGEQLHDAKLKVNVAVLPDKMDPDDYVQQHGGSAFKEHVMDKTHPYIAFVKMHARRGKNFQFDNDKMQYVQEVLELLVHNTSPLERDLYIRQLAEETTLSEDAIAATLRQKEADEARRTKRQYSEERYSPVVVTMQTKLNATDRAERRLLSHMLHNVDVVERVQRSDMPSPFIHDVFTAVYIRLIGFYEQHDKPDFQRFLEQLEDVELRKIALESAIIERDPDHGDQEVTDCLQYLNKQRLLRKMEQKQQLAIEAEKMNDIMKAVTLAEEVRKLRIAYASM</sequence>
<evidence type="ECO:0000256" key="11">
    <source>
        <dbReference type="ARBA" id="ARBA00023163"/>
    </source>
</evidence>
<dbReference type="AlphaFoldDB" id="A0A1C0YU33"/>
<evidence type="ECO:0000256" key="7">
    <source>
        <dbReference type="ARBA" id="ARBA00022771"/>
    </source>
</evidence>
<dbReference type="Pfam" id="PF08275">
    <property type="entry name" value="DNAG_N"/>
    <property type="match status" value="1"/>
</dbReference>
<name>A0A1C0YU33_9BACL</name>
<dbReference type="InterPro" id="IPR002694">
    <property type="entry name" value="Znf_CHC2"/>
</dbReference>
<dbReference type="InterPro" id="IPR006295">
    <property type="entry name" value="DNA_primase_DnaG"/>
</dbReference>
<evidence type="ECO:0000256" key="9">
    <source>
        <dbReference type="ARBA" id="ARBA00022842"/>
    </source>
</evidence>
<feature type="zinc finger region" description="CHC2-type" evidence="12 14">
    <location>
        <begin position="40"/>
        <end position="64"/>
    </location>
</feature>
<evidence type="ECO:0000256" key="3">
    <source>
        <dbReference type="ARBA" id="ARBA00022679"/>
    </source>
</evidence>
<dbReference type="GO" id="GO:0005737">
    <property type="term" value="C:cytoplasm"/>
    <property type="evidence" value="ECO:0007669"/>
    <property type="project" value="TreeGrafter"/>
</dbReference>
<dbReference type="GO" id="GO:0003899">
    <property type="term" value="F:DNA-directed RNA polymerase activity"/>
    <property type="evidence" value="ECO:0007669"/>
    <property type="project" value="UniProtKB-UniRule"/>
</dbReference>
<evidence type="ECO:0000313" key="17">
    <source>
        <dbReference type="Proteomes" id="UP000093482"/>
    </source>
</evidence>
<keyword evidence="5 12" id="KW-0235">DNA replication</keyword>
<dbReference type="SMART" id="SM00400">
    <property type="entry name" value="ZnF_CHCC"/>
    <property type="match status" value="1"/>
</dbReference>
<feature type="domain" description="Toprim" evidence="15">
    <location>
        <begin position="264"/>
        <end position="345"/>
    </location>
</feature>
<dbReference type="Pfam" id="PF01807">
    <property type="entry name" value="Zn_ribbon_DnaG"/>
    <property type="match status" value="1"/>
</dbReference>
<dbReference type="HAMAP" id="MF_00974">
    <property type="entry name" value="DNA_primase_DnaG"/>
    <property type="match status" value="1"/>
</dbReference>
<reference evidence="16 17" key="1">
    <citation type="submission" date="2016-07" db="EMBL/GenBank/DDBJ databases">
        <title>Caryophanon latum genome sequencing.</title>
        <authorList>
            <person name="Verma A."/>
            <person name="Pal Y."/>
            <person name="Krishnamurthi S."/>
        </authorList>
    </citation>
    <scope>NUCLEOTIDE SEQUENCE [LARGE SCALE GENOMIC DNA]</scope>
    <source>
        <strain evidence="16 17">DSM 14151</strain>
    </source>
</reference>
<organism evidence="16 17">
    <name type="scientific">Caryophanon latum</name>
    <dbReference type="NCBI Taxonomy" id="33977"/>
    <lineage>
        <taxon>Bacteria</taxon>
        <taxon>Bacillati</taxon>
        <taxon>Bacillota</taxon>
        <taxon>Bacilli</taxon>
        <taxon>Bacillales</taxon>
        <taxon>Caryophanaceae</taxon>
        <taxon>Caryophanon</taxon>
    </lineage>
</organism>
<keyword evidence="6 12" id="KW-0479">Metal-binding</keyword>
<dbReference type="InterPro" id="IPR037068">
    <property type="entry name" value="DNA_primase_core_N_sf"/>
</dbReference>
<keyword evidence="11 12" id="KW-0804">Transcription</keyword>
<dbReference type="InterPro" id="IPR030846">
    <property type="entry name" value="DnaG_bac"/>
</dbReference>
<dbReference type="NCBIfam" id="TIGR01391">
    <property type="entry name" value="dnaG"/>
    <property type="match status" value="1"/>
</dbReference>
<evidence type="ECO:0000256" key="13">
    <source>
        <dbReference type="PIRNR" id="PIRNR002811"/>
    </source>
</evidence>
<dbReference type="InterPro" id="IPR013264">
    <property type="entry name" value="DNAG_N"/>
</dbReference>
<dbReference type="RefSeq" id="WP_066464571.1">
    <property type="nucleotide sequence ID" value="NZ_MATO01000035.1"/>
</dbReference>
<keyword evidence="17" id="KW-1185">Reference proteome</keyword>
<evidence type="ECO:0000256" key="1">
    <source>
        <dbReference type="ARBA" id="ARBA00022478"/>
    </source>
</evidence>
<evidence type="ECO:0000256" key="8">
    <source>
        <dbReference type="ARBA" id="ARBA00022833"/>
    </source>
</evidence>
<keyword evidence="9" id="KW-0460">Magnesium</keyword>
<dbReference type="EMBL" id="MATO01000035">
    <property type="protein sequence ID" value="OCS90663.1"/>
    <property type="molecule type" value="Genomic_DNA"/>
</dbReference>
<evidence type="ECO:0000259" key="15">
    <source>
        <dbReference type="PROSITE" id="PS50880"/>
    </source>
</evidence>
<dbReference type="Gene3D" id="3.90.980.10">
    <property type="entry name" value="DNA primase, catalytic core, N-terminal domain"/>
    <property type="match status" value="1"/>
</dbReference>
<dbReference type="FunFam" id="3.90.580.10:FF:000001">
    <property type="entry name" value="DNA primase"/>
    <property type="match status" value="1"/>
</dbReference>
<evidence type="ECO:0000256" key="12">
    <source>
        <dbReference type="HAMAP-Rule" id="MF_00974"/>
    </source>
</evidence>
<keyword evidence="3 12" id="KW-0808">Transferase</keyword>
<dbReference type="CDD" id="cd03364">
    <property type="entry name" value="TOPRIM_DnaG_primases"/>
    <property type="match status" value="1"/>
</dbReference>
<dbReference type="SMART" id="SM00493">
    <property type="entry name" value="TOPRIM"/>
    <property type="match status" value="1"/>
</dbReference>
<evidence type="ECO:0000256" key="4">
    <source>
        <dbReference type="ARBA" id="ARBA00022695"/>
    </source>
</evidence>
<dbReference type="PROSITE" id="PS50880">
    <property type="entry name" value="TOPRIM"/>
    <property type="match status" value="1"/>
</dbReference>
<dbReference type="Proteomes" id="UP000093482">
    <property type="component" value="Unassembled WGS sequence"/>
</dbReference>
<protein>
    <recommendedName>
        <fullName evidence="12 13">DNA primase</fullName>
        <ecNumber evidence="12">2.7.7.101</ecNumber>
    </recommendedName>
</protein>
<dbReference type="PIRSF" id="PIRSF002811">
    <property type="entry name" value="DnaG"/>
    <property type="match status" value="1"/>
</dbReference>
<dbReference type="SUPFAM" id="SSF56731">
    <property type="entry name" value="DNA primase core"/>
    <property type="match status" value="1"/>
</dbReference>
<comment type="function">
    <text evidence="12 13">RNA polymerase that catalyzes the synthesis of short RNA molecules used as primers for DNA polymerase during DNA replication.</text>
</comment>
<keyword evidence="7 12" id="KW-0863">Zinc-finger</keyword>
<comment type="caution">
    <text evidence="16">The sequence shown here is derived from an EMBL/GenBank/DDBJ whole genome shotgun (WGS) entry which is preliminary data.</text>
</comment>
<keyword evidence="8 12" id="KW-0862">Zinc</keyword>
<evidence type="ECO:0000313" key="16">
    <source>
        <dbReference type="EMBL" id="OCS90663.1"/>
    </source>
</evidence>
<dbReference type="SUPFAM" id="SSF57783">
    <property type="entry name" value="Zinc beta-ribbon"/>
    <property type="match status" value="1"/>
</dbReference>
<comment type="cofactor">
    <cofactor evidence="12 13 14">
        <name>Zn(2+)</name>
        <dbReference type="ChEBI" id="CHEBI:29105"/>
    </cofactor>
    <text evidence="12 13 14">Binds 1 zinc ion per monomer.</text>
</comment>
<dbReference type="InterPro" id="IPR034151">
    <property type="entry name" value="TOPRIM_DnaG_bac"/>
</dbReference>
<dbReference type="PANTHER" id="PTHR30313">
    <property type="entry name" value="DNA PRIMASE"/>
    <property type="match status" value="1"/>
</dbReference>
<dbReference type="OrthoDB" id="9803773at2"/>
<keyword evidence="4 12" id="KW-0548">Nucleotidyltransferase</keyword>
<accession>A0A1C0YU33</accession>
<comment type="subunit">
    <text evidence="12">Monomer. Interacts with DnaB.</text>
</comment>
<dbReference type="EC" id="2.7.7.101" evidence="12"/>
<dbReference type="FunFam" id="3.90.980.10:FF:000001">
    <property type="entry name" value="DNA primase"/>
    <property type="match status" value="1"/>
</dbReference>
<comment type="catalytic activity">
    <reaction evidence="12">
        <text>ssDNA + n NTP = ssDNA/pppN(pN)n-1 hybrid + (n-1) diphosphate.</text>
        <dbReference type="EC" id="2.7.7.101"/>
    </reaction>
</comment>
<evidence type="ECO:0000256" key="14">
    <source>
        <dbReference type="PIRSR" id="PIRSR002811-1"/>
    </source>
</evidence>
<keyword evidence="10 12" id="KW-0238">DNA-binding</keyword>
<dbReference type="Gene3D" id="3.40.1360.10">
    <property type="match status" value="1"/>
</dbReference>
<evidence type="ECO:0000256" key="6">
    <source>
        <dbReference type="ARBA" id="ARBA00022723"/>
    </source>
</evidence>
<dbReference type="PANTHER" id="PTHR30313:SF2">
    <property type="entry name" value="DNA PRIMASE"/>
    <property type="match status" value="1"/>
</dbReference>
<dbReference type="InterPro" id="IPR016136">
    <property type="entry name" value="DNA_helicase_N/primase_C"/>
</dbReference>
<dbReference type="Pfam" id="PF10410">
    <property type="entry name" value="DnaB_bind"/>
    <property type="match status" value="1"/>
</dbReference>
<keyword evidence="2 12" id="KW-0639">Primosome</keyword>
<gene>
    <name evidence="12" type="primary">dnaG</name>
    <name evidence="16" type="ORF">A6K76_10660</name>
</gene>